<protein>
    <submittedName>
        <fullName evidence="1">Uncharacterized protein</fullName>
    </submittedName>
</protein>
<accession>A0A0H3ZSS7</accession>
<sequence length="484" mass="53820">MDTVLVIDRLPKSDGVLDYFGNVKRDVPFSLRGYLKNIVDETESGVARAGSLGGYRNQPVEQVEQAVSVFASLPPLSASVVEYEKIHSEHRNVTQSKSSNMNLMQPEKLKQTQDVDDVYIVFADEKADLQKFAKEVYLNDADEVIQHIIEINPHLKRTFHFLIKGMPIVVSPWGEVHPDEADAISQVSELAELFFTLSDEQQEWFSEHHEEFASVMLTSTAMPDSSVYEVNGSQVEESNFTNQMIASAGAGVVGMKTQSDRIQKAFQQFDKYSKEVAEATKGIKGDTLKSNPTHKAWRKRARDFQSEIRTISTQFGAPNYIKKIQANKVNNYLNVGKKQLYKAKDFSKAVSGIDMTALYKKSMEFSKLLGRAAWVATIFGVRDNFMDIAKVCAKDDGFSEACVRAGVKNTASIGMNVFVGEGIGFVGTRLAPTTKGLSIIPMVGGLYFWGLYGGDVSNYLGDKAEYAVFDMYEDITEIIEGLSL</sequence>
<dbReference type="EMBL" id="KP795641">
    <property type="protein sequence ID" value="AKN39325.1"/>
    <property type="molecule type" value="Genomic_DNA"/>
</dbReference>
<reference evidence="1" key="1">
    <citation type="journal article" date="2015" name="MBio">
        <title>Eco-Evolutionary Dynamics of Episomes among Ecologically Cohesive Bacterial Populations.</title>
        <authorList>
            <person name="Xue H."/>
            <person name="Cordero O.X."/>
            <person name="Camas F.M."/>
            <person name="Trimble W."/>
            <person name="Meyer F."/>
            <person name="Guglielmini J."/>
            <person name="Rocha E.P."/>
            <person name="Polz M.F."/>
        </authorList>
    </citation>
    <scope>NUCLEOTIDE SEQUENCE</scope>
    <source>
        <strain evidence="1">1S_139</strain>
    </source>
</reference>
<dbReference type="AlphaFoldDB" id="A0A0H3ZSS7"/>
<evidence type="ECO:0000313" key="1">
    <source>
        <dbReference type="EMBL" id="AKN39325.1"/>
    </source>
</evidence>
<name>A0A0H3ZSS7_9VIBR</name>
<proteinExistence type="predicted"/>
<organism evidence="1">
    <name type="scientific">Vibrio crassostreae</name>
    <dbReference type="NCBI Taxonomy" id="246167"/>
    <lineage>
        <taxon>Bacteria</taxon>
        <taxon>Pseudomonadati</taxon>
        <taxon>Pseudomonadota</taxon>
        <taxon>Gammaproteobacteria</taxon>
        <taxon>Vibrionales</taxon>
        <taxon>Vibrionaceae</taxon>
        <taxon>Vibrio</taxon>
    </lineage>
</organism>